<sequence length="84" mass="10104">MKKQNKPQLFNSHIKRFIWTFLSINLLGIGTNAILYFLKMPNRIETMLDADAFFITLAIMCYIIFNIMLYFIIKIHFIIEQRKE</sequence>
<protein>
    <submittedName>
        <fullName evidence="2">Uncharacterized protein</fullName>
    </submittedName>
</protein>
<name>A0A0S4SMN1_CAMHY</name>
<organism evidence="2 3">
    <name type="scientific">Campylobacter hyointestinalis subsp. hyointestinalis</name>
    <dbReference type="NCBI Taxonomy" id="91352"/>
    <lineage>
        <taxon>Bacteria</taxon>
        <taxon>Pseudomonadati</taxon>
        <taxon>Campylobacterota</taxon>
        <taxon>Epsilonproteobacteria</taxon>
        <taxon>Campylobacterales</taxon>
        <taxon>Campylobacteraceae</taxon>
        <taxon>Campylobacter</taxon>
    </lineage>
</organism>
<gene>
    <name evidence="2" type="ORF">ERS686654_01788</name>
</gene>
<dbReference type="EMBL" id="FAVB01000005">
    <property type="protein sequence ID" value="CUU87648.1"/>
    <property type="molecule type" value="Genomic_DNA"/>
</dbReference>
<evidence type="ECO:0000313" key="3">
    <source>
        <dbReference type="Proteomes" id="UP000052237"/>
    </source>
</evidence>
<dbReference type="Proteomes" id="UP000052237">
    <property type="component" value="Unassembled WGS sequence"/>
</dbReference>
<keyword evidence="1" id="KW-0812">Transmembrane</keyword>
<evidence type="ECO:0000256" key="1">
    <source>
        <dbReference type="SAM" id="Phobius"/>
    </source>
</evidence>
<dbReference type="RefSeq" id="WP_059435351.1">
    <property type="nucleotide sequence ID" value="NZ_FAVB01000005.1"/>
</dbReference>
<evidence type="ECO:0000313" key="2">
    <source>
        <dbReference type="EMBL" id="CUU87648.1"/>
    </source>
</evidence>
<feature type="transmembrane region" description="Helical" evidence="1">
    <location>
        <begin position="52"/>
        <end position="73"/>
    </location>
</feature>
<accession>A0A0S4SMN1</accession>
<dbReference type="AlphaFoldDB" id="A0A0S4SMN1"/>
<keyword evidence="3" id="KW-1185">Reference proteome</keyword>
<proteinExistence type="predicted"/>
<reference evidence="2 3" key="1">
    <citation type="submission" date="2015-11" db="EMBL/GenBank/DDBJ databases">
        <authorList>
            <consortium name="Pathogen Informatics"/>
        </authorList>
    </citation>
    <scope>NUCLEOTIDE SEQUENCE [LARGE SCALE GENOMIC DNA]</scope>
    <source>
        <strain evidence="2 3">006A-0059</strain>
    </source>
</reference>
<feature type="transmembrane region" description="Helical" evidence="1">
    <location>
        <begin position="21"/>
        <end position="40"/>
    </location>
</feature>
<keyword evidence="1" id="KW-1133">Transmembrane helix</keyword>
<comment type="caution">
    <text evidence="2">The sequence shown here is derived from an EMBL/GenBank/DDBJ whole genome shotgun (WGS) entry which is preliminary data.</text>
</comment>
<keyword evidence="1" id="KW-0472">Membrane</keyword>